<organism evidence="1 2">
    <name type="scientific">Taklimakanibacter albus</name>
    <dbReference type="NCBI Taxonomy" id="2800327"/>
    <lineage>
        <taxon>Bacteria</taxon>
        <taxon>Pseudomonadati</taxon>
        <taxon>Pseudomonadota</taxon>
        <taxon>Alphaproteobacteria</taxon>
        <taxon>Hyphomicrobiales</taxon>
        <taxon>Aestuariivirgaceae</taxon>
        <taxon>Taklimakanibacter</taxon>
    </lineage>
</organism>
<reference evidence="1" key="1">
    <citation type="submission" date="2021-01" db="EMBL/GenBank/DDBJ databases">
        <authorList>
            <person name="Sun Q."/>
        </authorList>
    </citation>
    <scope>NUCLEOTIDE SEQUENCE</scope>
    <source>
        <strain evidence="1">YIM B02566</strain>
    </source>
</reference>
<evidence type="ECO:0000313" key="1">
    <source>
        <dbReference type="EMBL" id="MBK1867439.1"/>
    </source>
</evidence>
<keyword evidence="2" id="KW-1185">Reference proteome</keyword>
<accession>A0ACC5R449</accession>
<comment type="caution">
    <text evidence="1">The sequence shown here is derived from an EMBL/GenBank/DDBJ whole genome shotgun (WGS) entry which is preliminary data.</text>
</comment>
<name>A0ACC5R449_9HYPH</name>
<sequence>MRRILLLLSFLAAIGAGWAGYWYLGGFAERVADAQTTPAHRAEAAIPVVLAEAKRMTLPISFATIGTVQPIASIAVTSQVSGIVSKVAVADGADVKEGDLLIEIDARLIDTEIEEAQATLAKDQANIDKAERDLARIDKLLAGKFETQENAADAQTALDLAKATLQSDQAALHNLQVQREYYSIHAPVSGRIGTVPVKPGSTIISGQQASPIVTINMFDPIYVAVGIPQKLVADLAEDKAQGVAKISLTVPGRGETREGAVTAIDNAANAATGLVTAYATIANAPALLWPGEIVNVEVIFRDEPDQLTVPDEAVRTNQQGSYVYAVDAQQRAHMKPVTVARNVRGMTVIASGLKEGEQVVTDGQLLLSDGVQVSVKQAMGTGG</sequence>
<proteinExistence type="predicted"/>
<dbReference type="Proteomes" id="UP000616151">
    <property type="component" value="Unassembled WGS sequence"/>
</dbReference>
<protein>
    <submittedName>
        <fullName evidence="1">Efflux RND transporter periplasmic adaptor subunit</fullName>
    </submittedName>
</protein>
<evidence type="ECO:0000313" key="2">
    <source>
        <dbReference type="Proteomes" id="UP000616151"/>
    </source>
</evidence>
<gene>
    <name evidence="1" type="ORF">JHL16_13870</name>
</gene>
<dbReference type="EMBL" id="JAENHL010000007">
    <property type="protein sequence ID" value="MBK1867439.1"/>
    <property type="molecule type" value="Genomic_DNA"/>
</dbReference>